<keyword evidence="3" id="KW-1185">Reference proteome</keyword>
<gene>
    <name evidence="2" type="ORF">GCM10009858_20710</name>
</gene>
<evidence type="ECO:0000256" key="1">
    <source>
        <dbReference type="SAM" id="MobiDB-lite"/>
    </source>
</evidence>
<accession>A0ABP5YK77</accession>
<evidence type="ECO:0000313" key="3">
    <source>
        <dbReference type="Proteomes" id="UP001500730"/>
    </source>
</evidence>
<reference evidence="3" key="1">
    <citation type="journal article" date="2019" name="Int. J. Syst. Evol. Microbiol.">
        <title>The Global Catalogue of Microorganisms (GCM) 10K type strain sequencing project: providing services to taxonomists for standard genome sequencing and annotation.</title>
        <authorList>
            <consortium name="The Broad Institute Genomics Platform"/>
            <consortium name="The Broad Institute Genome Sequencing Center for Infectious Disease"/>
            <person name="Wu L."/>
            <person name="Ma J."/>
        </authorList>
    </citation>
    <scope>NUCLEOTIDE SEQUENCE [LARGE SCALE GENOMIC DNA]</scope>
    <source>
        <strain evidence="3">JCM 16259</strain>
    </source>
</reference>
<name>A0ABP5YK77_9MICO</name>
<evidence type="ECO:0000313" key="2">
    <source>
        <dbReference type="EMBL" id="GAA2482713.1"/>
    </source>
</evidence>
<dbReference type="EMBL" id="BAAARE010000008">
    <property type="protein sequence ID" value="GAA2482713.1"/>
    <property type="molecule type" value="Genomic_DNA"/>
</dbReference>
<protein>
    <submittedName>
        <fullName evidence="2">Uncharacterized protein</fullName>
    </submittedName>
</protein>
<sequence>MGVCSVGLLLSIGACSKDGGSAMAARVAADAGPVTGVPAAAGPVPGSSTGPATGVPTDLPAATTTPSSAPATGDTPILVGRRVTAARAGLSFEVPAGWQAFDPSRVTRASAAALPQAAKDLAANSGLSVEEYLKQVGRAIEVMVMGPVTRGAADNISVIPTPASRLPTEDDLRAQLESVGAKVVRVDRTTTPLGPAIVAESRLPMATFVTHTRSVAVEHDGLVTFLTVTATTRASAESLLRQMLATLRPA</sequence>
<organism evidence="2 3">
    <name type="scientific">Terrabacter carboxydivorans</name>
    <dbReference type="NCBI Taxonomy" id="619730"/>
    <lineage>
        <taxon>Bacteria</taxon>
        <taxon>Bacillati</taxon>
        <taxon>Actinomycetota</taxon>
        <taxon>Actinomycetes</taxon>
        <taxon>Micrococcales</taxon>
        <taxon>Intrasporangiaceae</taxon>
        <taxon>Terrabacter</taxon>
    </lineage>
</organism>
<dbReference type="Proteomes" id="UP001500730">
    <property type="component" value="Unassembled WGS sequence"/>
</dbReference>
<comment type="caution">
    <text evidence="2">The sequence shown here is derived from an EMBL/GenBank/DDBJ whole genome shotgun (WGS) entry which is preliminary data.</text>
</comment>
<feature type="region of interest" description="Disordered" evidence="1">
    <location>
        <begin position="40"/>
        <end position="75"/>
    </location>
</feature>
<proteinExistence type="predicted"/>